<sequence>MDLGGGGREGSEKITATITKAAISTNKVGTDQIHCLARGLLHLPVGQAAVTTIAPAVVVAMSRLYSHPSVADASDLIFVDDDSDNLSHLIELYSPLSSTGGGAFTVFLPSGNVSISSHSVGNCNFDGQHGGLLMGGLQGIGVTGRVAFWLGAVDITEGYGTPFDQGITVSFARYVTV</sequence>
<organism evidence="1 3">
    <name type="scientific">Oryza sativa subsp. japonica</name>
    <name type="common">Rice</name>
    <dbReference type="NCBI Taxonomy" id="39947"/>
    <lineage>
        <taxon>Eukaryota</taxon>
        <taxon>Viridiplantae</taxon>
        <taxon>Streptophyta</taxon>
        <taxon>Embryophyta</taxon>
        <taxon>Tracheophyta</taxon>
        <taxon>Spermatophyta</taxon>
        <taxon>Magnoliopsida</taxon>
        <taxon>Liliopsida</taxon>
        <taxon>Poales</taxon>
        <taxon>Poaceae</taxon>
        <taxon>BOP clade</taxon>
        <taxon>Oryzoideae</taxon>
        <taxon>Oryzeae</taxon>
        <taxon>Oryzinae</taxon>
        <taxon>Oryza</taxon>
        <taxon>Oryza sativa</taxon>
    </lineage>
</organism>
<dbReference type="Proteomes" id="UP000000763">
    <property type="component" value="Chromosome 8"/>
</dbReference>
<proteinExistence type="predicted"/>
<evidence type="ECO:0000313" key="1">
    <source>
        <dbReference type="EMBL" id="BAD08708.1"/>
    </source>
</evidence>
<evidence type="ECO:0000313" key="3">
    <source>
        <dbReference type="Proteomes" id="UP000000763"/>
    </source>
</evidence>
<reference evidence="2" key="2">
    <citation type="submission" date="2002-05" db="EMBL/GenBank/DDBJ databases">
        <title>Oryza sativa nipponbare(GA3) genomic DNA, chromosome 8, BAC clone:B1142B04.</title>
        <authorList>
            <person name="Sasaki T."/>
            <person name="Matsumoto T."/>
            <person name="Katayose Y."/>
        </authorList>
    </citation>
    <scope>NUCLEOTIDE SEQUENCE</scope>
</reference>
<evidence type="ECO:0000313" key="2">
    <source>
        <dbReference type="EMBL" id="BAD10136.1"/>
    </source>
</evidence>
<reference evidence="1" key="1">
    <citation type="submission" date="1999-06" db="EMBL/GenBank/DDBJ databases">
        <title>Oryza sativa nipponbare(GA3) genomic DNA, chromosome 8, PAC clone:P0026F07.</title>
        <authorList>
            <person name="Sasaki T."/>
            <person name="Matsumoto T."/>
            <person name="Yamamoto K."/>
        </authorList>
    </citation>
    <scope>NUCLEOTIDE SEQUENCE</scope>
</reference>
<reference evidence="3" key="3">
    <citation type="journal article" date="2005" name="Nature">
        <title>The map-based sequence of the rice genome.</title>
        <authorList>
            <consortium name="International rice genome sequencing project (IRGSP)"/>
            <person name="Matsumoto T."/>
            <person name="Wu J."/>
            <person name="Kanamori H."/>
            <person name="Katayose Y."/>
            <person name="Fujisawa M."/>
            <person name="Namiki N."/>
            <person name="Mizuno H."/>
            <person name="Yamamoto K."/>
            <person name="Antonio B.A."/>
            <person name="Baba T."/>
            <person name="Sakata K."/>
            <person name="Nagamura Y."/>
            <person name="Aoki H."/>
            <person name="Arikawa K."/>
            <person name="Arita K."/>
            <person name="Bito T."/>
            <person name="Chiden Y."/>
            <person name="Fujitsuka N."/>
            <person name="Fukunaka R."/>
            <person name="Hamada M."/>
            <person name="Harada C."/>
            <person name="Hayashi A."/>
            <person name="Hijishita S."/>
            <person name="Honda M."/>
            <person name="Hosokawa S."/>
            <person name="Ichikawa Y."/>
            <person name="Idonuma A."/>
            <person name="Iijima M."/>
            <person name="Ikeda M."/>
            <person name="Ikeno M."/>
            <person name="Ito K."/>
            <person name="Ito S."/>
            <person name="Ito T."/>
            <person name="Ito Y."/>
            <person name="Ito Y."/>
            <person name="Iwabuchi A."/>
            <person name="Kamiya K."/>
            <person name="Karasawa W."/>
            <person name="Kurita K."/>
            <person name="Katagiri S."/>
            <person name="Kikuta A."/>
            <person name="Kobayashi H."/>
            <person name="Kobayashi N."/>
            <person name="Machita K."/>
            <person name="Maehara T."/>
            <person name="Masukawa M."/>
            <person name="Mizubayashi T."/>
            <person name="Mukai Y."/>
            <person name="Nagasaki H."/>
            <person name="Nagata Y."/>
            <person name="Naito S."/>
            <person name="Nakashima M."/>
            <person name="Nakama Y."/>
            <person name="Nakamichi Y."/>
            <person name="Nakamura M."/>
            <person name="Meguro A."/>
            <person name="Negishi M."/>
            <person name="Ohta I."/>
            <person name="Ohta T."/>
            <person name="Okamoto M."/>
            <person name="Ono N."/>
            <person name="Saji S."/>
            <person name="Sakaguchi M."/>
            <person name="Sakai K."/>
            <person name="Shibata M."/>
            <person name="Shimokawa T."/>
            <person name="Song J."/>
            <person name="Takazaki Y."/>
            <person name="Terasawa K."/>
            <person name="Tsugane M."/>
            <person name="Tsuji K."/>
            <person name="Ueda S."/>
            <person name="Waki K."/>
            <person name="Yamagata H."/>
            <person name="Yamamoto M."/>
            <person name="Yamamoto S."/>
            <person name="Yamane H."/>
            <person name="Yoshiki S."/>
            <person name="Yoshihara R."/>
            <person name="Yukawa K."/>
            <person name="Zhong H."/>
            <person name="Yano M."/>
            <person name="Yuan Q."/>
            <person name="Ouyang S."/>
            <person name="Liu J."/>
            <person name="Jones K.M."/>
            <person name="Gansberger K."/>
            <person name="Moffat K."/>
            <person name="Hill J."/>
            <person name="Bera J."/>
            <person name="Fadrosh D."/>
            <person name="Jin S."/>
            <person name="Johri S."/>
            <person name="Kim M."/>
            <person name="Overton L."/>
            <person name="Reardon M."/>
            <person name="Tsitrin T."/>
            <person name="Vuong H."/>
            <person name="Weaver B."/>
            <person name="Ciecko A."/>
            <person name="Tallon L."/>
            <person name="Jackson J."/>
            <person name="Pai G."/>
            <person name="Aken S.V."/>
            <person name="Utterback T."/>
            <person name="Reidmuller S."/>
            <person name="Feldblyum T."/>
            <person name="Hsiao J."/>
            <person name="Zismann V."/>
            <person name="Iobst S."/>
            <person name="de Vazeille A.R."/>
            <person name="Buell C.R."/>
            <person name="Ying K."/>
            <person name="Li Y."/>
            <person name="Lu T."/>
            <person name="Huang Y."/>
            <person name="Zhao Q."/>
            <person name="Feng Q."/>
            <person name="Zhang L."/>
            <person name="Zhu J."/>
            <person name="Weng Q."/>
            <person name="Mu J."/>
            <person name="Lu Y."/>
            <person name="Fan D."/>
            <person name="Liu Y."/>
            <person name="Guan J."/>
            <person name="Zhang Y."/>
            <person name="Yu S."/>
            <person name="Liu X."/>
            <person name="Zhang Y."/>
            <person name="Hong G."/>
            <person name="Han B."/>
            <person name="Choisne N."/>
            <person name="Demange N."/>
            <person name="Orjeda G."/>
            <person name="Samain S."/>
            <person name="Cattolico L."/>
            <person name="Pelletier E."/>
            <person name="Couloux A."/>
            <person name="Segurens B."/>
            <person name="Wincker P."/>
            <person name="D'Hont A."/>
            <person name="Scarpelli C."/>
            <person name="Weissenbach J."/>
            <person name="Salanoubat M."/>
            <person name="Quetier F."/>
            <person name="Yu Y."/>
            <person name="Kim H.R."/>
            <person name="Rambo T."/>
            <person name="Currie J."/>
            <person name="Collura K."/>
            <person name="Luo M."/>
            <person name="Yang T."/>
            <person name="Ammiraju J.S.S."/>
            <person name="Engler F."/>
            <person name="Soderlund C."/>
            <person name="Wing R.A."/>
            <person name="Palmer L.E."/>
            <person name="de la Bastide M."/>
            <person name="Spiegel L."/>
            <person name="Nascimento L."/>
            <person name="Zutavern T."/>
            <person name="O'Shaughnessy A."/>
            <person name="Dike S."/>
            <person name="Dedhia N."/>
            <person name="Preston R."/>
            <person name="Balija V."/>
            <person name="McCombie W.R."/>
            <person name="Chow T."/>
            <person name="Chen H."/>
            <person name="Chung M."/>
            <person name="Chen C."/>
            <person name="Shaw J."/>
            <person name="Wu H."/>
            <person name="Hsiao K."/>
            <person name="Chao Y."/>
            <person name="Chu M."/>
            <person name="Cheng C."/>
            <person name="Hour A."/>
            <person name="Lee P."/>
            <person name="Lin S."/>
            <person name="Lin Y."/>
            <person name="Liou J."/>
            <person name="Liu S."/>
            <person name="Hsing Y."/>
            <person name="Raghuvanshi S."/>
            <person name="Mohanty A."/>
            <person name="Bharti A.K."/>
            <person name="Gaur A."/>
            <person name="Gupta V."/>
            <person name="Kumar D."/>
            <person name="Ravi V."/>
            <person name="Vij S."/>
            <person name="Kapur A."/>
            <person name="Khurana P."/>
            <person name="Khurana P."/>
            <person name="Khurana J.P."/>
            <person name="Tyagi A.K."/>
            <person name="Gaikwad K."/>
            <person name="Singh A."/>
            <person name="Dalal V."/>
            <person name="Srivastava S."/>
            <person name="Dixit A."/>
            <person name="Pal A.K."/>
            <person name="Ghazi I.A."/>
            <person name="Yadav M."/>
            <person name="Pandit A."/>
            <person name="Bhargava A."/>
            <person name="Sureshbabu K."/>
            <person name="Batra K."/>
            <person name="Sharma T.R."/>
            <person name="Mohapatra T."/>
            <person name="Singh N.K."/>
            <person name="Messing J."/>
            <person name="Nelson A.B."/>
            <person name="Fuks G."/>
            <person name="Kavchok S."/>
            <person name="Keizer G."/>
            <person name="Linton E."/>
            <person name="Llaca V."/>
            <person name="Song R."/>
            <person name="Tanyolac B."/>
            <person name="Young S."/>
            <person name="Ho-Il K."/>
            <person name="Hahn J.H."/>
            <person name="Sangsakoo G."/>
            <person name="Vanavichit A."/>
            <person name="de Mattos Luiz.A.T."/>
            <person name="Zimmer P.D."/>
            <person name="Malone G."/>
            <person name="Dellagostin O."/>
            <person name="de Oliveira A.C."/>
            <person name="Bevan M."/>
            <person name="Bancroft I."/>
            <person name="Minx P."/>
            <person name="Cordum H."/>
            <person name="Wilson R."/>
            <person name="Cheng Z."/>
            <person name="Jin W."/>
            <person name="Jiang J."/>
            <person name="Leong S.A."/>
            <person name="Iwama H."/>
            <person name="Gojobori T."/>
            <person name="Itoh T."/>
            <person name="Niimura Y."/>
            <person name="Fujii Y."/>
            <person name="Habara T."/>
            <person name="Sakai H."/>
            <person name="Sato Y."/>
            <person name="Wilson G."/>
            <person name="Kumar K."/>
            <person name="McCouch S."/>
            <person name="Juretic N."/>
            <person name="Hoen D."/>
            <person name="Wright S."/>
            <person name="Bruskiewich R."/>
            <person name="Bureau T."/>
            <person name="Miyao A."/>
            <person name="Hirochika H."/>
            <person name="Nishikawa T."/>
            <person name="Kadowaki K."/>
            <person name="Sugiura M."/>
            <person name="Burr B."/>
            <person name="Sasaki T."/>
        </authorList>
    </citation>
    <scope>NUCLEOTIDE SEQUENCE [LARGE SCALE GENOMIC DNA]</scope>
    <source>
        <strain evidence="3">cv. Nipponbare</strain>
    </source>
</reference>
<name>Q7F8U6_ORYSJ</name>
<protein>
    <submittedName>
        <fullName evidence="1">Uncharacterized protein</fullName>
    </submittedName>
</protein>
<dbReference type="EMBL" id="AP000364">
    <property type="protein sequence ID" value="BAD08708.1"/>
    <property type="molecule type" value="Genomic_DNA"/>
</dbReference>
<gene>
    <name evidence="2" type="ORF">B1142B04.39</name>
    <name evidence="1" type="ORF">P0026F07.10</name>
</gene>
<reference evidence="3" key="4">
    <citation type="journal article" date="2008" name="Nucleic Acids Res.">
        <title>The rice annotation project database (RAP-DB): 2008 update.</title>
        <authorList>
            <consortium name="The rice annotation project (RAP)"/>
        </authorList>
    </citation>
    <scope>GENOME REANNOTATION</scope>
    <source>
        <strain evidence="3">cv. Nipponbare</strain>
    </source>
</reference>
<accession>Q7F8U6</accession>
<dbReference type="AlphaFoldDB" id="Q7F8U6"/>
<dbReference type="EMBL" id="AP005148">
    <property type="protein sequence ID" value="BAD10136.1"/>
    <property type="molecule type" value="Genomic_DNA"/>
</dbReference>